<accession>A0ABQ7NCS2</accession>
<sequence>MKRTAMDNAIRSSVVVLGSLAFGYMSLELGYKPFLEKAEQYERSVQSQASQHQQEQDGQEEARWDNNNIEGWEEKNDNEAEMINKVASDVTAVLGFTPSKDFDDFVGIESQIRETKSKLILQSEQVKIIGIVDPAGIGKTTTARVLYNQLSHGFPFNTFLENIRGSYEKPCDYGFEGLAREVTGLAGNLPLGLRVMGSYLRGMSRNEWIEALPRLRSSLDREIESTLRFSYDALSDKDKALFLHIACFFGFFTVYQVKSCLEKSGLDVNHGLQVLAQRSLLSIEKGFGTMHSLLKQMGREIVKKQSLEERQFLWDTTEISNVLEGDTGTGKVLGIHLDILKGEEIQISKSAFDGMNNLQFLYVMCMCSTLHTPEGLNCLPNKLRLIDWNDCPLRFWPSKFSGKFLVELIMQHSKFEKLWEGIKKLPSSIGRLINLQELDLSRCVGLKRFNGCSSLKILELRDSAIEELPPSMRTWSCLYRLNMSGCRNLKEFANVPENIVELVLCSTGIEEVPPQIENLFRLRKLIMYGCKKLKTISPNISKLENLEFLGLRVYGFLEHDDIDQYHPDLYEVIIEWGPDFKRSWKLRSDFDVHYILPKCLPQKALTSPVSLRFRGRDGLVTIPDCIGRLSGLSMLDVKRCRKLVALPQLPCSLLSIDANCCEYLKIIDSSFQNPKICLNFAYCSDLNQEARNLIQTSACKYAVLPGQEVPAHFTHRATSGSLTISLTPTPLPSSFRFKACILLSKDNIYSFEMVRNSLKGVSCRVRGKQNGHTVQYVSNQIHHTPDLAGCGNHIYICEDFFSLNQDCPETEETTSSELSFVFIVHDTIWKVKGCGVQLLELLHCSIDGKETEDEESMGIMKPKENNLDVMRMYRRGPGIYQSSTVVDDSADHFHHANALRR</sequence>
<keyword evidence="7" id="KW-1185">Reference proteome</keyword>
<feature type="domain" description="C-JID" evidence="4">
    <location>
        <begin position="704"/>
        <end position="794"/>
    </location>
</feature>
<dbReference type="InterPro" id="IPR044974">
    <property type="entry name" value="Disease_R_plants"/>
</dbReference>
<feature type="domain" description="Disease resistance protein Roq1-like winged-helix" evidence="5">
    <location>
        <begin position="236"/>
        <end position="306"/>
    </location>
</feature>
<feature type="region of interest" description="Disordered" evidence="3">
    <location>
        <begin position="45"/>
        <end position="64"/>
    </location>
</feature>
<dbReference type="SUPFAM" id="SSF46785">
    <property type="entry name" value="Winged helix' DNA-binding domain"/>
    <property type="match status" value="1"/>
</dbReference>
<dbReference type="InterPro" id="IPR032675">
    <property type="entry name" value="LRR_dom_sf"/>
</dbReference>
<dbReference type="PANTHER" id="PTHR11017:SF314">
    <property type="entry name" value="TIR DOMAIN-CONTAINING PROTEIN"/>
    <property type="match status" value="1"/>
</dbReference>
<evidence type="ECO:0000259" key="4">
    <source>
        <dbReference type="Pfam" id="PF20160"/>
    </source>
</evidence>
<evidence type="ECO:0000313" key="7">
    <source>
        <dbReference type="Proteomes" id="UP000823674"/>
    </source>
</evidence>
<evidence type="ECO:0000259" key="5">
    <source>
        <dbReference type="Pfam" id="PF23282"/>
    </source>
</evidence>
<evidence type="ECO:0000313" key="6">
    <source>
        <dbReference type="EMBL" id="KAG5408693.1"/>
    </source>
</evidence>
<gene>
    <name evidence="6" type="primary">A02p008660.1_BraROA</name>
    <name evidence="6" type="ORF">IGI04_005012</name>
</gene>
<dbReference type="EMBL" id="JADBGQ010000002">
    <property type="protein sequence ID" value="KAG5408693.1"/>
    <property type="molecule type" value="Genomic_DNA"/>
</dbReference>
<dbReference type="Gene3D" id="3.80.10.10">
    <property type="entry name" value="Ribonuclease Inhibitor"/>
    <property type="match status" value="2"/>
</dbReference>
<dbReference type="InterPro" id="IPR011713">
    <property type="entry name" value="Leu-rich_rpt_3"/>
</dbReference>
<dbReference type="InterPro" id="IPR058192">
    <property type="entry name" value="WHD_ROQ1-like"/>
</dbReference>
<protein>
    <recommendedName>
        <fullName evidence="8">NB-ARC domain-containing protein</fullName>
    </recommendedName>
</protein>
<keyword evidence="2" id="KW-0677">Repeat</keyword>
<reference evidence="6 7" key="1">
    <citation type="submission" date="2021-03" db="EMBL/GenBank/DDBJ databases">
        <authorList>
            <person name="King G.J."/>
            <person name="Bancroft I."/>
            <person name="Baten A."/>
            <person name="Bloomfield J."/>
            <person name="Borpatragohain P."/>
            <person name="He Z."/>
            <person name="Irish N."/>
            <person name="Irwin J."/>
            <person name="Liu K."/>
            <person name="Mauleon R.P."/>
            <person name="Moore J."/>
            <person name="Morris R."/>
            <person name="Ostergaard L."/>
            <person name="Wang B."/>
            <person name="Wells R."/>
        </authorList>
    </citation>
    <scope>NUCLEOTIDE SEQUENCE [LARGE SCALE GENOMIC DNA]</scope>
    <source>
        <strain evidence="6">R-o-18</strain>
        <tissue evidence="6">Leaf</tissue>
    </source>
</reference>
<dbReference type="Pfam" id="PF23282">
    <property type="entry name" value="WHD_ROQ1"/>
    <property type="match status" value="1"/>
</dbReference>
<dbReference type="Gene3D" id="3.40.50.300">
    <property type="entry name" value="P-loop containing nucleotide triphosphate hydrolases"/>
    <property type="match status" value="1"/>
</dbReference>
<evidence type="ECO:0000256" key="2">
    <source>
        <dbReference type="ARBA" id="ARBA00022737"/>
    </source>
</evidence>
<evidence type="ECO:0000256" key="3">
    <source>
        <dbReference type="SAM" id="MobiDB-lite"/>
    </source>
</evidence>
<dbReference type="SUPFAM" id="SSF52058">
    <property type="entry name" value="L domain-like"/>
    <property type="match status" value="1"/>
</dbReference>
<dbReference type="InterPro" id="IPR036390">
    <property type="entry name" value="WH_DNA-bd_sf"/>
</dbReference>
<evidence type="ECO:0008006" key="8">
    <source>
        <dbReference type="Google" id="ProtNLM"/>
    </source>
</evidence>
<proteinExistence type="predicted"/>
<dbReference type="Proteomes" id="UP000823674">
    <property type="component" value="Chromosome A02"/>
</dbReference>
<evidence type="ECO:0000256" key="1">
    <source>
        <dbReference type="ARBA" id="ARBA00022614"/>
    </source>
</evidence>
<comment type="caution">
    <text evidence="6">The sequence shown here is derived from an EMBL/GenBank/DDBJ whole genome shotgun (WGS) entry which is preliminary data.</text>
</comment>
<dbReference type="InterPro" id="IPR027417">
    <property type="entry name" value="P-loop_NTPase"/>
</dbReference>
<dbReference type="PRINTS" id="PR00364">
    <property type="entry name" value="DISEASERSIST"/>
</dbReference>
<name>A0ABQ7NCS2_BRACM</name>
<dbReference type="InterPro" id="IPR045344">
    <property type="entry name" value="C-JID"/>
</dbReference>
<dbReference type="Pfam" id="PF20160">
    <property type="entry name" value="C-JID"/>
    <property type="match status" value="1"/>
</dbReference>
<organism evidence="6 7">
    <name type="scientific">Brassica rapa subsp. trilocularis</name>
    <dbReference type="NCBI Taxonomy" id="1813537"/>
    <lineage>
        <taxon>Eukaryota</taxon>
        <taxon>Viridiplantae</taxon>
        <taxon>Streptophyta</taxon>
        <taxon>Embryophyta</taxon>
        <taxon>Tracheophyta</taxon>
        <taxon>Spermatophyta</taxon>
        <taxon>Magnoliopsida</taxon>
        <taxon>eudicotyledons</taxon>
        <taxon>Gunneridae</taxon>
        <taxon>Pentapetalae</taxon>
        <taxon>rosids</taxon>
        <taxon>malvids</taxon>
        <taxon>Brassicales</taxon>
        <taxon>Brassicaceae</taxon>
        <taxon>Brassiceae</taxon>
        <taxon>Brassica</taxon>
    </lineage>
</organism>
<dbReference type="Pfam" id="PF07725">
    <property type="entry name" value="LRR_3"/>
    <property type="match status" value="1"/>
</dbReference>
<keyword evidence="1" id="KW-0433">Leucine-rich repeat</keyword>
<dbReference type="PANTHER" id="PTHR11017">
    <property type="entry name" value="LEUCINE-RICH REPEAT-CONTAINING PROTEIN"/>
    <property type="match status" value="1"/>
</dbReference>
<dbReference type="SUPFAM" id="SSF52540">
    <property type="entry name" value="P-loop containing nucleoside triphosphate hydrolases"/>
    <property type="match status" value="1"/>
</dbReference>